<sequence length="480" mass="55002">MSGESKIDFDTIPNILRELHDDVITLLACSLVSRAFRSPSQKLIFFSVVLKDSESPSLAAGERCHKLWKTLEKKPQFITDIRELCLSDGTRSKKNPHWVPKNTSLPRILSILGNLRSFSLISEKSKLSWGEFSEELQCSIRQLLRCPSLTTLRLWDIVGLPRTILAQSPQLKTLSLASKQEDPHVQPGHSSSIRSLDSLELIQKKSRSFDRQGLLSQLDLSKLRFLAVVASTKECLREAARIMTTAVSHIESFSWTCLPSRSLPTREDEFRSFPFDFAKLTRLRFFSFSFPTDKQRRATEAIAWMIKTLSKLDITQNIEAIIINVDLTSIDNRDILLVQETTEAICGRKEWDALDSILADCYKRQKLQRVTFAITYRYRGPTYGTAKEILAKDTSKRWVKTLLARSFPLLWKRKVLQVLLLESAPTEWGWRMIEADVPSAGKTYDGDLPRLPSHRPKSSRMIENINNAKYLRRCLEGRAW</sequence>
<evidence type="ECO:0000313" key="1">
    <source>
        <dbReference type="EMBL" id="KAF9458770.1"/>
    </source>
</evidence>
<dbReference type="Proteomes" id="UP000807353">
    <property type="component" value="Unassembled WGS sequence"/>
</dbReference>
<evidence type="ECO:0000313" key="2">
    <source>
        <dbReference type="Proteomes" id="UP000807353"/>
    </source>
</evidence>
<proteinExistence type="predicted"/>
<evidence type="ECO:0008006" key="3">
    <source>
        <dbReference type="Google" id="ProtNLM"/>
    </source>
</evidence>
<comment type="caution">
    <text evidence="1">The sequence shown here is derived from an EMBL/GenBank/DDBJ whole genome shotgun (WGS) entry which is preliminary data.</text>
</comment>
<dbReference type="SUPFAM" id="SSF52047">
    <property type="entry name" value="RNI-like"/>
    <property type="match status" value="1"/>
</dbReference>
<dbReference type="EMBL" id="MU150331">
    <property type="protein sequence ID" value="KAF9458770.1"/>
    <property type="molecule type" value="Genomic_DNA"/>
</dbReference>
<organism evidence="1 2">
    <name type="scientific">Collybia nuda</name>
    <dbReference type="NCBI Taxonomy" id="64659"/>
    <lineage>
        <taxon>Eukaryota</taxon>
        <taxon>Fungi</taxon>
        <taxon>Dikarya</taxon>
        <taxon>Basidiomycota</taxon>
        <taxon>Agaricomycotina</taxon>
        <taxon>Agaricomycetes</taxon>
        <taxon>Agaricomycetidae</taxon>
        <taxon>Agaricales</taxon>
        <taxon>Tricholomatineae</taxon>
        <taxon>Clitocybaceae</taxon>
        <taxon>Collybia</taxon>
    </lineage>
</organism>
<gene>
    <name evidence="1" type="ORF">BDZ94DRAFT_1300988</name>
</gene>
<dbReference type="AlphaFoldDB" id="A0A9P6CE34"/>
<accession>A0A9P6CE34</accession>
<dbReference type="OrthoDB" id="2788229at2759"/>
<keyword evidence="2" id="KW-1185">Reference proteome</keyword>
<protein>
    <recommendedName>
        <fullName evidence="3">F-box domain-containing protein</fullName>
    </recommendedName>
</protein>
<reference evidence="1" key="1">
    <citation type="submission" date="2020-11" db="EMBL/GenBank/DDBJ databases">
        <authorList>
            <consortium name="DOE Joint Genome Institute"/>
            <person name="Ahrendt S."/>
            <person name="Riley R."/>
            <person name="Andreopoulos W."/>
            <person name="Labutti K."/>
            <person name="Pangilinan J."/>
            <person name="Ruiz-Duenas F.J."/>
            <person name="Barrasa J.M."/>
            <person name="Sanchez-Garcia M."/>
            <person name="Camarero S."/>
            <person name="Miyauchi S."/>
            <person name="Serrano A."/>
            <person name="Linde D."/>
            <person name="Babiker R."/>
            <person name="Drula E."/>
            <person name="Ayuso-Fernandez I."/>
            <person name="Pacheco R."/>
            <person name="Padilla G."/>
            <person name="Ferreira P."/>
            <person name="Barriuso J."/>
            <person name="Kellner H."/>
            <person name="Castanera R."/>
            <person name="Alfaro M."/>
            <person name="Ramirez L."/>
            <person name="Pisabarro A.G."/>
            <person name="Kuo A."/>
            <person name="Tritt A."/>
            <person name="Lipzen A."/>
            <person name="He G."/>
            <person name="Yan M."/>
            <person name="Ng V."/>
            <person name="Cullen D."/>
            <person name="Martin F."/>
            <person name="Rosso M.-N."/>
            <person name="Henrissat B."/>
            <person name="Hibbett D."/>
            <person name="Martinez A.T."/>
            <person name="Grigoriev I.V."/>
        </authorList>
    </citation>
    <scope>NUCLEOTIDE SEQUENCE</scope>
    <source>
        <strain evidence="1">CBS 247.69</strain>
    </source>
</reference>
<name>A0A9P6CE34_9AGAR</name>